<organism evidence="1">
    <name type="scientific">Salmonella diarizonae</name>
    <dbReference type="NCBI Taxonomy" id="59204"/>
    <lineage>
        <taxon>Bacteria</taxon>
        <taxon>Pseudomonadati</taxon>
        <taxon>Pseudomonadota</taxon>
        <taxon>Gammaproteobacteria</taxon>
        <taxon>Enterobacterales</taxon>
        <taxon>Enterobacteriaceae</taxon>
        <taxon>Salmonella</taxon>
    </lineage>
</organism>
<reference evidence="1" key="2">
    <citation type="submission" date="2019-10" db="EMBL/GenBank/DDBJ databases">
        <authorList>
            <consortium name="NCBI Pathogen Detection Project"/>
        </authorList>
    </citation>
    <scope>NUCLEOTIDE SEQUENCE</scope>
    <source>
        <strain evidence="1">Salmonella enterica</strain>
    </source>
</reference>
<gene>
    <name evidence="1" type="ORF">GBY29_18700</name>
</gene>
<dbReference type="EMBL" id="DAAGPR010000058">
    <property type="protein sequence ID" value="HAB4051794.1"/>
    <property type="molecule type" value="Genomic_DNA"/>
</dbReference>
<proteinExistence type="predicted"/>
<evidence type="ECO:0000313" key="1">
    <source>
        <dbReference type="EMBL" id="HAB4051794.1"/>
    </source>
</evidence>
<comment type="caution">
    <text evidence="1">The sequence shown here is derived from an EMBL/GenBank/DDBJ whole genome shotgun (WGS) entry which is preliminary data.</text>
</comment>
<protein>
    <submittedName>
        <fullName evidence="1">Uncharacterized protein</fullName>
    </submittedName>
</protein>
<dbReference type="AlphaFoldDB" id="A0A6Y1UI74"/>
<feature type="non-terminal residue" evidence="1">
    <location>
        <position position="125"/>
    </location>
</feature>
<reference evidence="1" key="1">
    <citation type="journal article" date="2018" name="Genome Biol.">
        <title>SKESA: strategic k-mer extension for scrupulous assemblies.</title>
        <authorList>
            <person name="Souvorov A."/>
            <person name="Agarwala R."/>
            <person name="Lipman D.J."/>
        </authorList>
    </citation>
    <scope>NUCLEOTIDE SEQUENCE</scope>
    <source>
        <strain evidence="1">Salmonella enterica</strain>
    </source>
</reference>
<sequence>MIYTATMLGDSTLNVTQVPDPSVVAGRWGLLPAGRFPECISLDTAMVGFMLVTPDTTGNPASGEDAYGIAWTLSTMGAGNDGQRCIPERAVDQEWITQILFMADGSLYERVRTNKMAFTKFVKRW</sequence>
<name>A0A6Y1UI74_SALDZ</name>
<accession>A0A6Y1UI74</accession>